<name>A0A2M8LWU6_9ACTN</name>
<feature type="chain" id="PRO_5014637377" evidence="2">
    <location>
        <begin position="42"/>
        <end position="283"/>
    </location>
</feature>
<feature type="compositionally biased region" description="Low complexity" evidence="1">
    <location>
        <begin position="48"/>
        <end position="61"/>
    </location>
</feature>
<protein>
    <submittedName>
        <fullName evidence="3">SGNH/GDSL hydrolase family protein</fullName>
    </submittedName>
</protein>
<keyword evidence="4" id="KW-1185">Reference proteome</keyword>
<dbReference type="Gene3D" id="3.40.50.1110">
    <property type="entry name" value="SGNH hydrolase"/>
    <property type="match status" value="1"/>
</dbReference>
<evidence type="ECO:0000313" key="4">
    <source>
        <dbReference type="Proteomes" id="UP000230407"/>
    </source>
</evidence>
<feature type="region of interest" description="Disordered" evidence="1">
    <location>
        <begin position="43"/>
        <end position="72"/>
    </location>
</feature>
<evidence type="ECO:0000256" key="1">
    <source>
        <dbReference type="SAM" id="MobiDB-lite"/>
    </source>
</evidence>
<comment type="caution">
    <text evidence="3">The sequence shown here is derived from an EMBL/GenBank/DDBJ whole genome shotgun (WGS) entry which is preliminary data.</text>
</comment>
<keyword evidence="2" id="KW-0732">Signal</keyword>
<evidence type="ECO:0000313" key="3">
    <source>
        <dbReference type="EMBL" id="PJE96421.1"/>
    </source>
</evidence>
<dbReference type="RefSeq" id="WP_100202914.1">
    <property type="nucleotide sequence ID" value="NZ_PGGW01000058.1"/>
</dbReference>
<dbReference type="GO" id="GO:0016787">
    <property type="term" value="F:hydrolase activity"/>
    <property type="evidence" value="ECO:0007669"/>
    <property type="project" value="UniProtKB-KW"/>
</dbReference>
<dbReference type="AlphaFoldDB" id="A0A2M8LWU6"/>
<keyword evidence="3" id="KW-0378">Hydrolase</keyword>
<organism evidence="3 4">
    <name type="scientific">Streptomyces carminius</name>
    <dbReference type="NCBI Taxonomy" id="2665496"/>
    <lineage>
        <taxon>Bacteria</taxon>
        <taxon>Bacillati</taxon>
        <taxon>Actinomycetota</taxon>
        <taxon>Actinomycetes</taxon>
        <taxon>Kitasatosporales</taxon>
        <taxon>Streptomycetaceae</taxon>
        <taxon>Streptomyces</taxon>
    </lineage>
</organism>
<sequence>MNNETTRTTSAPRPVRPARRTAGLALAAAAAVLGLTACGGADDGSGSGSAADRGTGATADGQPSGTLGNGARPQRLLWMGDSIAEVEAPALGAALEAARVEFASMAATGGGGVVGEVAEPTWKSLPRKLESFAPDVVAYQISSYDWGTPDEQRTAYERLAGTVNDAGAELLIVSAPPIRMDEFYKPHEAEIRTAPKSAEEVADKHPDTVHFLDSAALWGTDSTADRAQRSGDGVHSCQQGSAAFAKWFGEELGELHDFAPAPAKEWANGEWTGDEIYGRLGCR</sequence>
<reference evidence="3 4" key="1">
    <citation type="submission" date="2017-11" db="EMBL/GenBank/DDBJ databases">
        <title>Streptomyces carmine sp. nov., a novel actinomycete isolated from Sophora alopecuroides in Xinjiang, China.</title>
        <authorList>
            <person name="Wang Y."/>
            <person name="Luo X."/>
            <person name="Wan C."/>
            <person name="Zhang L."/>
        </authorList>
    </citation>
    <scope>NUCLEOTIDE SEQUENCE [LARGE SCALE GENOMIC DNA]</scope>
    <source>
        <strain evidence="3 4">TRM SA0054</strain>
    </source>
</reference>
<dbReference type="SUPFAM" id="SSF52266">
    <property type="entry name" value="SGNH hydrolase"/>
    <property type="match status" value="1"/>
</dbReference>
<evidence type="ECO:0000256" key="2">
    <source>
        <dbReference type="SAM" id="SignalP"/>
    </source>
</evidence>
<accession>A0A2M8LWU6</accession>
<dbReference type="EMBL" id="PGGW01000058">
    <property type="protein sequence ID" value="PJE96421.1"/>
    <property type="molecule type" value="Genomic_DNA"/>
</dbReference>
<feature type="signal peptide" evidence="2">
    <location>
        <begin position="1"/>
        <end position="41"/>
    </location>
</feature>
<gene>
    <name evidence="3" type="ORF">CUT44_18125</name>
</gene>
<dbReference type="InterPro" id="IPR036514">
    <property type="entry name" value="SGNH_hydro_sf"/>
</dbReference>
<proteinExistence type="predicted"/>
<dbReference type="Proteomes" id="UP000230407">
    <property type="component" value="Unassembled WGS sequence"/>
</dbReference>